<dbReference type="RefSeq" id="XP_008866285.1">
    <property type="nucleotide sequence ID" value="XM_008868063.1"/>
</dbReference>
<dbReference type="EMBL" id="KI913957">
    <property type="protein sequence ID" value="ETW04847.1"/>
    <property type="molecule type" value="Genomic_DNA"/>
</dbReference>
<feature type="region of interest" description="Disordered" evidence="1">
    <location>
        <begin position="1"/>
        <end position="65"/>
    </location>
</feature>
<dbReference type="STRING" id="157072.A0A024UG48"/>
<dbReference type="PANTHER" id="PTHR13464">
    <property type="entry name" value="TRANSCRIPTIONAL REGULATOR PROTEIN HCNGP"/>
    <property type="match status" value="1"/>
</dbReference>
<evidence type="ECO:0008006" key="5">
    <source>
        <dbReference type="Google" id="ProtNLM"/>
    </source>
</evidence>
<dbReference type="InterPro" id="IPR012479">
    <property type="entry name" value="SAP30BP"/>
</dbReference>
<organism evidence="2">
    <name type="scientific">Aphanomyces invadans</name>
    <dbReference type="NCBI Taxonomy" id="157072"/>
    <lineage>
        <taxon>Eukaryota</taxon>
        <taxon>Sar</taxon>
        <taxon>Stramenopiles</taxon>
        <taxon>Oomycota</taxon>
        <taxon>Saprolegniomycetes</taxon>
        <taxon>Saprolegniales</taxon>
        <taxon>Verrucalvaceae</taxon>
        <taxon>Aphanomyces</taxon>
    </lineage>
</organism>
<reference evidence="3 4" key="2">
    <citation type="submission" date="2018-08" db="EMBL/GenBank/DDBJ databases">
        <title>Aphanomyces genome sequencing and annotation.</title>
        <authorList>
            <person name="Minardi D."/>
            <person name="Oidtmann B."/>
            <person name="Van Der Giezen M."/>
            <person name="Studholme D.J."/>
        </authorList>
    </citation>
    <scope>NUCLEOTIDE SEQUENCE [LARGE SCALE GENOMIC DNA]</scope>
    <source>
        <strain evidence="3 4">NJM0002</strain>
    </source>
</reference>
<dbReference type="EMBL" id="QUSY01000964">
    <property type="protein sequence ID" value="RHY26571.1"/>
    <property type="molecule type" value="Genomic_DNA"/>
</dbReference>
<dbReference type="GeneID" id="20081020"/>
<evidence type="ECO:0000313" key="3">
    <source>
        <dbReference type="EMBL" id="RHY26571.1"/>
    </source>
</evidence>
<dbReference type="GO" id="GO:0006355">
    <property type="term" value="P:regulation of DNA-templated transcription"/>
    <property type="evidence" value="ECO:0007669"/>
    <property type="project" value="InterPro"/>
</dbReference>
<dbReference type="VEuPathDB" id="FungiDB:H310_03970"/>
<dbReference type="Pfam" id="PF07818">
    <property type="entry name" value="HCNGP"/>
    <property type="match status" value="1"/>
</dbReference>
<gene>
    <name evidence="3" type="ORF">DYB32_007489</name>
    <name evidence="2" type="ORF">H310_03970</name>
</gene>
<protein>
    <recommendedName>
        <fullName evidence="5">HCNGP-like protein</fullName>
    </recommendedName>
</protein>
<sequence length="183" mass="20440">MSNPLGVAGYGSDSSDSETEKDQIDSDVPLPTAESTGAEVSSEAFKAGPPGVTNLVPPTYEDGSPDVPALPDLPDLPRARCDPTLQAKINKYLEHKERGMSFIESLRNKKEFDNPYILAKVVEYFSIEEMQTNFPKDVFDPYGYDLGDYMEKLSMEVQKEQERRGMLVQQNPSLRWTQPSLLS</sequence>
<evidence type="ECO:0000313" key="2">
    <source>
        <dbReference type="EMBL" id="ETW04847.1"/>
    </source>
</evidence>
<dbReference type="Proteomes" id="UP000285060">
    <property type="component" value="Unassembled WGS sequence"/>
</dbReference>
<name>A0A024UG48_9STRA</name>
<evidence type="ECO:0000256" key="1">
    <source>
        <dbReference type="SAM" id="MobiDB-lite"/>
    </source>
</evidence>
<dbReference type="PANTHER" id="PTHR13464:SF0">
    <property type="entry name" value="SAP30-BINDING PROTEIN"/>
    <property type="match status" value="1"/>
</dbReference>
<reference evidence="2" key="1">
    <citation type="submission" date="2013-12" db="EMBL/GenBank/DDBJ databases">
        <title>The Genome Sequence of Aphanomyces invadans NJM9701.</title>
        <authorList>
            <consortium name="The Broad Institute Genomics Platform"/>
            <person name="Russ C."/>
            <person name="Tyler B."/>
            <person name="van West P."/>
            <person name="Dieguez-Uribeondo J."/>
            <person name="Young S.K."/>
            <person name="Zeng Q."/>
            <person name="Gargeya S."/>
            <person name="Fitzgerald M."/>
            <person name="Abouelleil A."/>
            <person name="Alvarado L."/>
            <person name="Chapman S.B."/>
            <person name="Gainer-Dewar J."/>
            <person name="Goldberg J."/>
            <person name="Griggs A."/>
            <person name="Gujja S."/>
            <person name="Hansen M."/>
            <person name="Howarth C."/>
            <person name="Imamovic A."/>
            <person name="Ireland A."/>
            <person name="Larimer J."/>
            <person name="McCowan C."/>
            <person name="Murphy C."/>
            <person name="Pearson M."/>
            <person name="Poon T.W."/>
            <person name="Priest M."/>
            <person name="Roberts A."/>
            <person name="Saif S."/>
            <person name="Shea T."/>
            <person name="Sykes S."/>
            <person name="Wortman J."/>
            <person name="Nusbaum C."/>
            <person name="Birren B."/>
        </authorList>
    </citation>
    <scope>NUCLEOTIDE SEQUENCE [LARGE SCALE GENOMIC DNA]</scope>
    <source>
        <strain evidence="2">NJM9701</strain>
    </source>
</reference>
<evidence type="ECO:0000313" key="4">
    <source>
        <dbReference type="Proteomes" id="UP000285060"/>
    </source>
</evidence>
<keyword evidence="4" id="KW-1185">Reference proteome</keyword>
<dbReference type="GO" id="GO:0005634">
    <property type="term" value="C:nucleus"/>
    <property type="evidence" value="ECO:0007669"/>
    <property type="project" value="TreeGrafter"/>
</dbReference>
<dbReference type="AlphaFoldDB" id="A0A024UG48"/>
<dbReference type="eggNOG" id="KOG2959">
    <property type="taxonomic scope" value="Eukaryota"/>
</dbReference>
<proteinExistence type="predicted"/>
<accession>A0A024UG48</accession>